<dbReference type="SUPFAM" id="SSF54909">
    <property type="entry name" value="Dimeric alpha+beta barrel"/>
    <property type="match status" value="1"/>
</dbReference>
<dbReference type="InterPro" id="IPR000485">
    <property type="entry name" value="AsnC-type_HTH_dom"/>
</dbReference>
<dbReference type="AlphaFoldDB" id="A0A0H3F6E1"/>
<dbReference type="SMART" id="SM00344">
    <property type="entry name" value="HTH_ASNC"/>
    <property type="match status" value="1"/>
</dbReference>
<dbReference type="GO" id="GO:0006355">
    <property type="term" value="P:regulation of DNA-templated transcription"/>
    <property type="evidence" value="ECO:0007669"/>
    <property type="project" value="UniProtKB-ARBA"/>
</dbReference>
<keyword evidence="3" id="KW-0804">Transcription</keyword>
<dbReference type="GO" id="GO:0043200">
    <property type="term" value="P:response to amino acid"/>
    <property type="evidence" value="ECO:0007669"/>
    <property type="project" value="TreeGrafter"/>
</dbReference>
<dbReference type="eggNOG" id="COG1522">
    <property type="taxonomic scope" value="Bacteria"/>
</dbReference>
<dbReference type="GO" id="GO:0005829">
    <property type="term" value="C:cytosol"/>
    <property type="evidence" value="ECO:0007669"/>
    <property type="project" value="TreeGrafter"/>
</dbReference>
<evidence type="ECO:0000256" key="1">
    <source>
        <dbReference type="ARBA" id="ARBA00023015"/>
    </source>
</evidence>
<reference evidence="6" key="1">
    <citation type="submission" date="2011-01" db="EMBL/GenBank/DDBJ databases">
        <title>Complete sequence of chromosome of Rahnella sp. Y9602.</title>
        <authorList>
            <consortium name="US DOE Joint Genome Institute"/>
            <person name="Lucas S."/>
            <person name="Copeland A."/>
            <person name="Lapidus A."/>
            <person name="Cheng J.-F."/>
            <person name="Goodwin L."/>
            <person name="Pitluck S."/>
            <person name="Lu M."/>
            <person name="Detter J.C."/>
            <person name="Han C."/>
            <person name="Tapia R."/>
            <person name="Land M."/>
            <person name="Hauser L."/>
            <person name="Kyrpides N."/>
            <person name="Ivanova N."/>
            <person name="Ovchinnikova G."/>
            <person name="Pagani I."/>
            <person name="Sobecky P.A."/>
            <person name="Martinez R.J."/>
            <person name="Woyke T."/>
        </authorList>
    </citation>
    <scope>NUCLEOTIDE SEQUENCE [LARGE SCALE GENOMIC DNA]</scope>
    <source>
        <strain evidence="6">Y9602</strain>
    </source>
</reference>
<dbReference type="Gene3D" id="1.10.10.10">
    <property type="entry name" value="Winged helix-like DNA-binding domain superfamily/Winged helix DNA-binding domain"/>
    <property type="match status" value="1"/>
</dbReference>
<dbReference type="HOGENOM" id="CLU_091233_0_0_6"/>
<dbReference type="InterPro" id="IPR036390">
    <property type="entry name" value="WH_DNA-bd_sf"/>
</dbReference>
<evidence type="ECO:0000313" key="5">
    <source>
        <dbReference type="EMBL" id="ADW72418.1"/>
    </source>
</evidence>
<dbReference type="KEGG" id="rah:Rahaq_0791"/>
<reference evidence="5 6" key="2">
    <citation type="journal article" date="2012" name="J. Bacteriol.">
        <title>Complete Genome Sequence of Rahnella sp. Strain Y9602, a Gammaproteobacterium Isolate from Metal- and Radionuclide-Contaminated Soil.</title>
        <authorList>
            <person name="Martinez R.J."/>
            <person name="Bruce D."/>
            <person name="Detter C."/>
            <person name="Goodwin L.A."/>
            <person name="Han J."/>
            <person name="Han C.S."/>
            <person name="Held B."/>
            <person name="Land M.L."/>
            <person name="Mikhailova N."/>
            <person name="Nolan M."/>
            <person name="Pennacchio L."/>
            <person name="Pitluck S."/>
            <person name="Tapia R."/>
            <person name="Woyke T."/>
            <person name="Sobecky P.A."/>
        </authorList>
    </citation>
    <scope>NUCLEOTIDE SEQUENCE [LARGE SCALE GENOMIC DNA]</scope>
    <source>
        <strain evidence="5 6">Y9602</strain>
    </source>
</reference>
<dbReference type="InterPro" id="IPR011991">
    <property type="entry name" value="ArsR-like_HTH"/>
</dbReference>
<evidence type="ECO:0000256" key="2">
    <source>
        <dbReference type="ARBA" id="ARBA00023125"/>
    </source>
</evidence>
<dbReference type="EMBL" id="CP002505">
    <property type="protein sequence ID" value="ADW72418.1"/>
    <property type="molecule type" value="Genomic_DNA"/>
</dbReference>
<dbReference type="PANTHER" id="PTHR30154:SF46">
    <property type="entry name" value="TRANSCRIPTIONAL REGULATORY PROTEIN"/>
    <property type="match status" value="1"/>
</dbReference>
<dbReference type="SUPFAM" id="SSF46785">
    <property type="entry name" value="Winged helix' DNA-binding domain"/>
    <property type="match status" value="1"/>
</dbReference>
<dbReference type="GO" id="GO:0043565">
    <property type="term" value="F:sequence-specific DNA binding"/>
    <property type="evidence" value="ECO:0007669"/>
    <property type="project" value="InterPro"/>
</dbReference>
<dbReference type="RefSeq" id="WP_013574123.1">
    <property type="nucleotide sequence ID" value="NC_015061.1"/>
</dbReference>
<dbReference type="Gene3D" id="3.30.70.920">
    <property type="match status" value="1"/>
</dbReference>
<accession>A0A0H3F6E1</accession>
<keyword evidence="1" id="KW-0805">Transcription regulation</keyword>
<sequence>MSASEISPADLRILKQLQGSGRMTNQELAEKVGMAASPCWRRMKQLEDSGIITGYQANIDRKKIGLGLLAFIRVKIDSHSEEDAQRFEQEVGALPSVIACYAIAGDADFLLQVVAKDLDSFSSFAMEVVRRLPGIKEMQTSFVLREVKPLDVLPLEGM</sequence>
<dbReference type="InterPro" id="IPR019887">
    <property type="entry name" value="Tscrpt_reg_AsnC/Lrp_C"/>
</dbReference>
<feature type="domain" description="HTH asnC-type" evidence="4">
    <location>
        <begin position="6"/>
        <end position="67"/>
    </location>
</feature>
<dbReference type="InterPro" id="IPR011008">
    <property type="entry name" value="Dimeric_a/b-barrel"/>
</dbReference>
<dbReference type="InterPro" id="IPR019888">
    <property type="entry name" value="Tscrpt_reg_AsnC-like"/>
</dbReference>
<protein>
    <submittedName>
        <fullName evidence="5">Transcriptional regulator, AsnC family</fullName>
    </submittedName>
</protein>
<gene>
    <name evidence="5" type="ordered locus">Rahaq_0791</name>
</gene>
<evidence type="ECO:0000313" key="6">
    <source>
        <dbReference type="Proteomes" id="UP000007257"/>
    </source>
</evidence>
<evidence type="ECO:0000256" key="3">
    <source>
        <dbReference type="ARBA" id="ARBA00023163"/>
    </source>
</evidence>
<dbReference type="PROSITE" id="PS50956">
    <property type="entry name" value="HTH_ASNC_2"/>
    <property type="match status" value="1"/>
</dbReference>
<dbReference type="Proteomes" id="UP000007257">
    <property type="component" value="Chromosome"/>
</dbReference>
<evidence type="ECO:0000259" key="4">
    <source>
        <dbReference type="PROSITE" id="PS50956"/>
    </source>
</evidence>
<dbReference type="PRINTS" id="PR00033">
    <property type="entry name" value="HTHASNC"/>
</dbReference>
<dbReference type="Pfam" id="PF13412">
    <property type="entry name" value="HTH_24"/>
    <property type="match status" value="1"/>
</dbReference>
<dbReference type="InterPro" id="IPR036388">
    <property type="entry name" value="WH-like_DNA-bd_sf"/>
</dbReference>
<proteinExistence type="predicted"/>
<dbReference type="Pfam" id="PF01037">
    <property type="entry name" value="AsnC_trans_reg"/>
    <property type="match status" value="1"/>
</dbReference>
<dbReference type="PANTHER" id="PTHR30154">
    <property type="entry name" value="LEUCINE-RESPONSIVE REGULATORY PROTEIN"/>
    <property type="match status" value="1"/>
</dbReference>
<keyword evidence="2" id="KW-0238">DNA-binding</keyword>
<dbReference type="OrthoDB" id="166264at2"/>
<organism evidence="5 6">
    <name type="scientific">Rahnella sp. (strain Y9602)</name>
    <dbReference type="NCBI Taxonomy" id="2703885"/>
    <lineage>
        <taxon>Bacteria</taxon>
        <taxon>Pseudomonadati</taxon>
        <taxon>Pseudomonadota</taxon>
        <taxon>Gammaproteobacteria</taxon>
        <taxon>Enterobacterales</taxon>
        <taxon>Yersiniaceae</taxon>
        <taxon>Rahnella</taxon>
    </lineage>
</organism>
<name>A0A0H3F6E1_RAHSY</name>
<dbReference type="CDD" id="cd00090">
    <property type="entry name" value="HTH_ARSR"/>
    <property type="match status" value="1"/>
</dbReference>